<dbReference type="InParanoid" id="A0A6P5LP60"/>
<evidence type="ECO:0000313" key="12">
    <source>
        <dbReference type="Proteomes" id="UP000515140"/>
    </source>
</evidence>
<dbReference type="GO" id="GO:0005886">
    <property type="term" value="C:plasma membrane"/>
    <property type="evidence" value="ECO:0007669"/>
    <property type="project" value="UniProtKB-SubCell"/>
</dbReference>
<feature type="transmembrane region" description="Helical" evidence="10">
    <location>
        <begin position="350"/>
        <end position="371"/>
    </location>
</feature>
<keyword evidence="5" id="KW-0552">Olfaction</keyword>
<dbReference type="PRINTS" id="PR00237">
    <property type="entry name" value="GPCRRHODOPSN"/>
</dbReference>
<dbReference type="Gene3D" id="1.20.1070.10">
    <property type="entry name" value="Rhodopsin 7-helix transmembrane proteins"/>
    <property type="match status" value="1"/>
</dbReference>
<feature type="transmembrane region" description="Helical" evidence="10">
    <location>
        <begin position="170"/>
        <end position="192"/>
    </location>
</feature>
<dbReference type="GO" id="GO:0004984">
    <property type="term" value="F:olfactory receptor activity"/>
    <property type="evidence" value="ECO:0007669"/>
    <property type="project" value="InterPro"/>
</dbReference>
<accession>A0A6P5LP60</accession>
<evidence type="ECO:0000256" key="4">
    <source>
        <dbReference type="ARBA" id="ARBA00022692"/>
    </source>
</evidence>
<feature type="transmembrane region" description="Helical" evidence="10">
    <location>
        <begin position="277"/>
        <end position="295"/>
    </location>
</feature>
<comment type="subcellular location">
    <subcellularLocation>
        <location evidence="1">Cell membrane</location>
        <topology evidence="1">Multi-pass membrane protein</topology>
    </subcellularLocation>
</comment>
<keyword evidence="12" id="KW-1185">Reference proteome</keyword>
<keyword evidence="6 10" id="KW-1133">Transmembrane helix</keyword>
<evidence type="ECO:0000256" key="8">
    <source>
        <dbReference type="ARBA" id="ARBA00023224"/>
    </source>
</evidence>
<feature type="domain" description="G-protein coupled receptors family 1 profile" evidence="11">
    <location>
        <begin position="121"/>
        <end position="368"/>
    </location>
</feature>
<dbReference type="PANTHER" id="PTHR26453">
    <property type="entry name" value="OLFACTORY RECEPTOR"/>
    <property type="match status" value="1"/>
</dbReference>
<dbReference type="InterPro" id="IPR017452">
    <property type="entry name" value="GPCR_Rhodpsn_7TM"/>
</dbReference>
<dbReference type="AlphaFoldDB" id="A0A6P5LP60"/>
<dbReference type="PROSITE" id="PS50262">
    <property type="entry name" value="G_PROTEIN_RECEP_F1_2"/>
    <property type="match status" value="1"/>
</dbReference>
<dbReference type="RefSeq" id="XP_020859198.1">
    <property type="nucleotide sequence ID" value="XM_021003539.1"/>
</dbReference>
<evidence type="ECO:0000256" key="9">
    <source>
        <dbReference type="SAM" id="MobiDB-lite"/>
    </source>
</evidence>
<keyword evidence="8" id="KW-0807">Transducer</keyword>
<evidence type="ECO:0000256" key="6">
    <source>
        <dbReference type="ARBA" id="ARBA00022989"/>
    </source>
</evidence>
<organism evidence="12 13">
    <name type="scientific">Phascolarctos cinereus</name>
    <name type="common">Koala</name>
    <dbReference type="NCBI Taxonomy" id="38626"/>
    <lineage>
        <taxon>Eukaryota</taxon>
        <taxon>Metazoa</taxon>
        <taxon>Chordata</taxon>
        <taxon>Craniata</taxon>
        <taxon>Vertebrata</taxon>
        <taxon>Euteleostomi</taxon>
        <taxon>Mammalia</taxon>
        <taxon>Metatheria</taxon>
        <taxon>Diprotodontia</taxon>
        <taxon>Phascolarctidae</taxon>
        <taxon>Phascolarctos</taxon>
    </lineage>
</organism>
<keyword evidence="4 10" id="KW-0812">Transmembrane</keyword>
<gene>
    <name evidence="13" type="primary">LOC110219830</name>
</gene>
<feature type="region of interest" description="Disordered" evidence="9">
    <location>
        <begin position="27"/>
        <end position="51"/>
    </location>
</feature>
<dbReference type="CDD" id="cd15421">
    <property type="entry name" value="7tmA_OR2T-like"/>
    <property type="match status" value="1"/>
</dbReference>
<keyword evidence="2" id="KW-1003">Cell membrane</keyword>
<protein>
    <submittedName>
        <fullName evidence="13">LOW QUALITY PROTEIN: olfactory receptor 2AJ1-like</fullName>
    </submittedName>
</protein>
<feature type="compositionally biased region" description="Basic residues" evidence="9">
    <location>
        <begin position="41"/>
        <end position="51"/>
    </location>
</feature>
<dbReference type="InterPro" id="IPR000725">
    <property type="entry name" value="Olfact_rcpt"/>
</dbReference>
<dbReference type="FunCoup" id="A0A6P5LP60">
    <property type="interactions" value="88"/>
</dbReference>
<evidence type="ECO:0000256" key="10">
    <source>
        <dbReference type="SAM" id="Phobius"/>
    </source>
</evidence>
<name>A0A6P5LP60_PHACI</name>
<keyword evidence="3" id="KW-0716">Sensory transduction</keyword>
<evidence type="ECO:0000313" key="13">
    <source>
        <dbReference type="RefSeq" id="XP_020859198.1"/>
    </source>
</evidence>
<feature type="transmembrane region" description="Helical" evidence="10">
    <location>
        <begin position="103"/>
        <end position="128"/>
    </location>
</feature>
<feature type="transmembrane region" description="Helical" evidence="10">
    <location>
        <begin position="315"/>
        <end position="338"/>
    </location>
</feature>
<dbReference type="SUPFAM" id="SSF81321">
    <property type="entry name" value="Family A G protein-coupled receptor-like"/>
    <property type="match status" value="1"/>
</dbReference>
<dbReference type="Proteomes" id="UP000515140">
    <property type="component" value="Unplaced"/>
</dbReference>
<dbReference type="Pfam" id="PF13853">
    <property type="entry name" value="7tm_4"/>
    <property type="match status" value="1"/>
</dbReference>
<dbReference type="FunFam" id="1.20.1070.10:FF:000008">
    <property type="entry name" value="Olfactory receptor"/>
    <property type="match status" value="1"/>
</dbReference>
<evidence type="ECO:0000256" key="1">
    <source>
        <dbReference type="ARBA" id="ARBA00004651"/>
    </source>
</evidence>
<evidence type="ECO:0000259" key="11">
    <source>
        <dbReference type="PROSITE" id="PS50262"/>
    </source>
</evidence>
<keyword evidence="7 10" id="KW-0472">Membrane</keyword>
<proteinExistence type="predicted"/>
<dbReference type="GeneID" id="110219830"/>
<evidence type="ECO:0000256" key="3">
    <source>
        <dbReference type="ARBA" id="ARBA00022606"/>
    </source>
</evidence>
<dbReference type="GO" id="GO:0004930">
    <property type="term" value="F:G protein-coupled receptor activity"/>
    <property type="evidence" value="ECO:0007669"/>
    <property type="project" value="InterPro"/>
</dbReference>
<sequence>MEMTSTIAARPASLQDPHTMQAVEACGDRGQGLKGPTHSGSMKRIRTPKTQRLRARVGQVAAQEGPRSHSPPVKSEIILMWEEKNQTFTRDFILLGLLYPNQYGLLFLMLILIIFMVAIMGSTVLIFLICLNTQLHIPMYFLLSHLSYMDILHISNIIPKMTFLSGWQPITFADCGFQIFLSLIFLVAKCFLFKAMSYDSYVAIWRPLHYLTLMNHQISVLMAASCWLAGTINSKIHTAYTLQPPFCGTRSIDHFFCEIPAMLKLSCVDTSHYKGRVYVSAVFFLLIPFSIILASYDQILHTVLHIKFVEAQKKSLSTCSSHLTVVVMYYGPFVFTYMRPKSYQTPGQDKVLAIFYTILTPMLNLAIPYWAGMCQCLPCHTINSKFLRENFCISSYHFL</sequence>
<dbReference type="PRINTS" id="PR00245">
    <property type="entry name" value="OLFACTORYR"/>
</dbReference>
<reference evidence="13" key="1">
    <citation type="submission" date="2025-08" db="UniProtKB">
        <authorList>
            <consortium name="RefSeq"/>
        </authorList>
    </citation>
    <scope>IDENTIFICATION</scope>
    <source>
        <tissue evidence="13">Spleen</tissue>
    </source>
</reference>
<dbReference type="InterPro" id="IPR000276">
    <property type="entry name" value="GPCR_Rhodpsn"/>
</dbReference>
<evidence type="ECO:0000256" key="2">
    <source>
        <dbReference type="ARBA" id="ARBA00022475"/>
    </source>
</evidence>
<dbReference type="KEGG" id="pcw:110219830"/>
<evidence type="ECO:0000256" key="5">
    <source>
        <dbReference type="ARBA" id="ARBA00022725"/>
    </source>
</evidence>
<evidence type="ECO:0000256" key="7">
    <source>
        <dbReference type="ARBA" id="ARBA00023136"/>
    </source>
</evidence>